<feature type="transmembrane region" description="Helical" evidence="1">
    <location>
        <begin position="103"/>
        <end position="125"/>
    </location>
</feature>
<dbReference type="Proteomes" id="UP000503144">
    <property type="component" value="Chromosome"/>
</dbReference>
<reference evidence="2 3" key="2">
    <citation type="submission" date="2020-09" db="EMBL/GenBank/DDBJ databases">
        <authorList>
            <person name="Kittiwongwattana C."/>
        </authorList>
    </citation>
    <scope>NUCLEOTIDE SEQUENCE [LARGE SCALE GENOMIC DNA]</scope>
    <source>
        <strain evidence="2 3">1303</strain>
    </source>
</reference>
<dbReference type="EMBL" id="CP051204">
    <property type="protein sequence ID" value="QJB36421.1"/>
    <property type="molecule type" value="Genomic_DNA"/>
</dbReference>
<accession>A0ABX6L8L4</accession>
<keyword evidence="1" id="KW-1133">Transmembrane helix</keyword>
<evidence type="ECO:0000313" key="3">
    <source>
        <dbReference type="Proteomes" id="UP000503144"/>
    </source>
</evidence>
<keyword evidence="3" id="KW-1185">Reference proteome</keyword>
<dbReference type="RefSeq" id="WP_168859644.1">
    <property type="nucleotide sequence ID" value="NZ_CP051204.2"/>
</dbReference>
<feature type="transmembrane region" description="Helical" evidence="1">
    <location>
        <begin position="60"/>
        <end position="82"/>
    </location>
</feature>
<proteinExistence type="predicted"/>
<keyword evidence="1" id="KW-0812">Transmembrane</keyword>
<organism evidence="2 3">
    <name type="scientific">Chitinophaga oryzae</name>
    <dbReference type="NCBI Taxonomy" id="2725414"/>
    <lineage>
        <taxon>Bacteria</taxon>
        <taxon>Pseudomonadati</taxon>
        <taxon>Bacteroidota</taxon>
        <taxon>Chitinophagia</taxon>
        <taxon>Chitinophagales</taxon>
        <taxon>Chitinophagaceae</taxon>
        <taxon>Chitinophaga</taxon>
    </lineage>
</organism>
<name>A0ABX6L8L4_9BACT</name>
<evidence type="ECO:0000256" key="1">
    <source>
        <dbReference type="SAM" id="Phobius"/>
    </source>
</evidence>
<reference evidence="3" key="1">
    <citation type="submission" date="2020-04" db="EMBL/GenBank/DDBJ databases">
        <authorList>
            <person name="Kittiwongwattana C."/>
        </authorList>
    </citation>
    <scope>NUCLEOTIDE SEQUENCE [LARGE SCALE GENOMIC DNA]</scope>
    <source>
        <strain evidence="3">1303</strain>
    </source>
</reference>
<feature type="transmembrane region" description="Helical" evidence="1">
    <location>
        <begin position="31"/>
        <end position="54"/>
    </location>
</feature>
<evidence type="ECO:0000313" key="2">
    <source>
        <dbReference type="EMBL" id="QJB36421.1"/>
    </source>
</evidence>
<sequence length="203" mass="23447">MMEIGSKAVFFLNGNQAPMSGDKKEKINRRAILKGTWFLIAAFFFMMLHVLQWLFCYSTFIPVTLPLSLFLFGGLPLAWWTARKCRGWLTRVFDGIDNNIMHIGVMLLMVSWIPPALVLSTNFLLADKAVSKETLPVASRGDRYKKGRTYYWVKIEKHNVSRKFTLPDSMALNTVDSVEIAVRKGYLGFECFEYPRFIQRYGH</sequence>
<gene>
    <name evidence="2" type="ORF">HF324_00505</name>
</gene>
<keyword evidence="1" id="KW-0472">Membrane</keyword>
<protein>
    <submittedName>
        <fullName evidence="2">Uncharacterized protein</fullName>
    </submittedName>
</protein>